<protein>
    <submittedName>
        <fullName evidence="2">Uncharacterized protein</fullName>
    </submittedName>
</protein>
<keyword evidence="3" id="KW-1185">Reference proteome</keyword>
<feature type="region of interest" description="Disordered" evidence="1">
    <location>
        <begin position="1"/>
        <end position="151"/>
    </location>
</feature>
<feature type="compositionally biased region" description="Basic residues" evidence="1">
    <location>
        <begin position="109"/>
        <end position="124"/>
    </location>
</feature>
<comment type="caution">
    <text evidence="2">The sequence shown here is derived from an EMBL/GenBank/DDBJ whole genome shotgun (WGS) entry which is preliminary data.</text>
</comment>
<gene>
    <name evidence="2" type="ORF">KY290_027471</name>
</gene>
<sequence length="151" mass="17548">MRGAGRMSWPRPIYGEYTDQHKDYRAPATPQNRKILAQNQQEADQHTLGISNEDPLTETNNQGQLQHGIEGKHNTDIQQGKEEVNCQTPQNIKVTWEAPDKPPNNKSQARLRKKRRDAIKKRHQMERGTENGQQRHKENEEEFDDYGVHNS</sequence>
<dbReference type="Proteomes" id="UP000826656">
    <property type="component" value="Unassembled WGS sequence"/>
</dbReference>
<organism evidence="2 3">
    <name type="scientific">Solanum tuberosum</name>
    <name type="common">Potato</name>
    <dbReference type="NCBI Taxonomy" id="4113"/>
    <lineage>
        <taxon>Eukaryota</taxon>
        <taxon>Viridiplantae</taxon>
        <taxon>Streptophyta</taxon>
        <taxon>Embryophyta</taxon>
        <taxon>Tracheophyta</taxon>
        <taxon>Spermatophyta</taxon>
        <taxon>Magnoliopsida</taxon>
        <taxon>eudicotyledons</taxon>
        <taxon>Gunneridae</taxon>
        <taxon>Pentapetalae</taxon>
        <taxon>asterids</taxon>
        <taxon>lamiids</taxon>
        <taxon>Solanales</taxon>
        <taxon>Solanaceae</taxon>
        <taxon>Solanoideae</taxon>
        <taxon>Solaneae</taxon>
        <taxon>Solanum</taxon>
    </lineage>
</organism>
<evidence type="ECO:0000313" key="2">
    <source>
        <dbReference type="EMBL" id="KAH0748239.1"/>
    </source>
</evidence>
<evidence type="ECO:0000313" key="3">
    <source>
        <dbReference type="Proteomes" id="UP000826656"/>
    </source>
</evidence>
<accession>A0ABQ7UGV4</accession>
<feature type="compositionally biased region" description="Polar residues" evidence="1">
    <location>
        <begin position="29"/>
        <end position="42"/>
    </location>
</feature>
<feature type="compositionally biased region" description="Basic and acidic residues" evidence="1">
    <location>
        <begin position="125"/>
        <end position="139"/>
    </location>
</feature>
<reference evidence="2 3" key="1">
    <citation type="journal article" date="2021" name="bioRxiv">
        <title>Chromosome-scale and haplotype-resolved genome assembly of a tetraploid potato cultivar.</title>
        <authorList>
            <person name="Sun H."/>
            <person name="Jiao W.-B."/>
            <person name="Krause K."/>
            <person name="Campoy J.A."/>
            <person name="Goel M."/>
            <person name="Folz-Donahue K."/>
            <person name="Kukat C."/>
            <person name="Huettel B."/>
            <person name="Schneeberger K."/>
        </authorList>
    </citation>
    <scope>NUCLEOTIDE SEQUENCE [LARGE SCALE GENOMIC DNA]</scope>
    <source>
        <strain evidence="2">SolTubOtavaFocal</strain>
        <tissue evidence="2">Leaves</tissue>
    </source>
</reference>
<name>A0ABQ7UGV4_SOLTU</name>
<dbReference type="EMBL" id="JAIVGD010000019">
    <property type="protein sequence ID" value="KAH0748239.1"/>
    <property type="molecule type" value="Genomic_DNA"/>
</dbReference>
<evidence type="ECO:0000256" key="1">
    <source>
        <dbReference type="SAM" id="MobiDB-lite"/>
    </source>
</evidence>
<feature type="compositionally biased region" description="Basic and acidic residues" evidence="1">
    <location>
        <begin position="69"/>
        <end position="84"/>
    </location>
</feature>
<proteinExistence type="predicted"/>